<dbReference type="Pfam" id="PF13385">
    <property type="entry name" value="Laminin_G_3"/>
    <property type="match status" value="1"/>
</dbReference>
<dbReference type="InterPro" id="IPR013320">
    <property type="entry name" value="ConA-like_dom_sf"/>
</dbReference>
<dbReference type="RefSeq" id="WP_380565878.1">
    <property type="nucleotide sequence ID" value="NZ_JBEUKS010000006.1"/>
</dbReference>
<accession>A0ABV6XQ44</accession>
<evidence type="ECO:0000313" key="5">
    <source>
        <dbReference type="EMBL" id="MFC1440373.1"/>
    </source>
</evidence>
<dbReference type="Proteomes" id="UP001592581">
    <property type="component" value="Unassembled WGS sequence"/>
</dbReference>
<evidence type="ECO:0000259" key="4">
    <source>
        <dbReference type="SMART" id="SM00560"/>
    </source>
</evidence>
<keyword evidence="6" id="KW-1185">Reference proteome</keyword>
<dbReference type="SUPFAM" id="SSF49899">
    <property type="entry name" value="Concanavalin A-like lectins/glucanases"/>
    <property type="match status" value="1"/>
</dbReference>
<gene>
    <name evidence="5" type="ORF">ABUW04_19140</name>
</gene>
<reference evidence="5 6" key="1">
    <citation type="submission" date="2024-06" db="EMBL/GenBank/DDBJ databases">
        <authorList>
            <person name="Lee S.D."/>
        </authorList>
    </citation>
    <scope>NUCLEOTIDE SEQUENCE [LARGE SCALE GENOMIC DNA]</scope>
    <source>
        <strain evidence="5 6">N1-10</strain>
    </source>
</reference>
<proteinExistence type="predicted"/>
<feature type="compositionally biased region" description="Low complexity" evidence="3">
    <location>
        <begin position="182"/>
        <end position="241"/>
    </location>
</feature>
<protein>
    <submittedName>
        <fullName evidence="5">LamG-like jellyroll fold domain-containing protein</fullName>
    </submittedName>
</protein>
<evidence type="ECO:0000256" key="3">
    <source>
        <dbReference type="SAM" id="MobiDB-lite"/>
    </source>
</evidence>
<dbReference type="Gene3D" id="2.60.120.200">
    <property type="match status" value="1"/>
</dbReference>
<feature type="region of interest" description="Disordered" evidence="3">
    <location>
        <begin position="49"/>
        <end position="70"/>
    </location>
</feature>
<feature type="region of interest" description="Disordered" evidence="3">
    <location>
        <begin position="1088"/>
        <end position="1128"/>
    </location>
</feature>
<feature type="domain" description="LamG-like jellyroll fold" evidence="4">
    <location>
        <begin position="1163"/>
        <end position="1316"/>
    </location>
</feature>
<dbReference type="SMART" id="SM00560">
    <property type="entry name" value="LamGL"/>
    <property type="match status" value="1"/>
</dbReference>
<name>A0ABV6XQ44_9ACTN</name>
<evidence type="ECO:0000256" key="2">
    <source>
        <dbReference type="ARBA" id="ARBA00023157"/>
    </source>
</evidence>
<keyword evidence="2" id="KW-1015">Disulfide bond</keyword>
<dbReference type="InterPro" id="IPR006558">
    <property type="entry name" value="LamG-like"/>
</dbReference>
<organism evidence="5 6">
    <name type="scientific">Streptacidiphilus jeojiensis</name>
    <dbReference type="NCBI Taxonomy" id="3229225"/>
    <lineage>
        <taxon>Bacteria</taxon>
        <taxon>Bacillati</taxon>
        <taxon>Actinomycetota</taxon>
        <taxon>Actinomycetes</taxon>
        <taxon>Kitasatosporales</taxon>
        <taxon>Streptomycetaceae</taxon>
        <taxon>Streptacidiphilus</taxon>
    </lineage>
</organism>
<dbReference type="EMBL" id="JBEUKS010000006">
    <property type="protein sequence ID" value="MFC1440373.1"/>
    <property type="molecule type" value="Genomic_DNA"/>
</dbReference>
<comment type="caution">
    <text evidence="5">The sequence shown here is derived from an EMBL/GenBank/DDBJ whole genome shotgun (WGS) entry which is preliminary data.</text>
</comment>
<evidence type="ECO:0000313" key="6">
    <source>
        <dbReference type="Proteomes" id="UP001592581"/>
    </source>
</evidence>
<feature type="compositionally biased region" description="Polar residues" evidence="3">
    <location>
        <begin position="1089"/>
        <end position="1102"/>
    </location>
</feature>
<sequence>MPIPSLTDVYSTMVANPDGTFTQTQSADPQRVLKDGAWADLNATLVANPDGTLSPKTSSEPLTLSAGGSGPLATMATTDGKKLSLTAPFTLPSPTLSGDTALYPEVAPGIDLSVKATDTGGFSTVFVVKNAAAAANPLLTHLSFTTATTGVSISADAQGNLTAADSTGTAVFSAPTPQVWDSSTGATESPSATSATTAAAGTRSANQQAKAATAQDDASATPTAPSTAADAGDASTTDGPGSAAQVAPIATTASGSTVTLSPPASALTGASVTYPVFVDPAWLSQSPGQQGVTWTQQAYPTTNNLTNGDDNSTSNSSYPGVGVCGTYPEGGSCIPSDVERSYWQFDVSPFNTALINSATFNVSETYSADASCTTTYPVVAAGIWGTIGPGTTWNNPPAADVAQFSVNKDVGGADRSGCAGNVPVSFDITSGLKNLYASQGTVTHLVMRIHGDESNAYAFKRFTHKANLTIQYDQAPAAPTNLKTLPLSGGINAGLINSTTGTWSALDYCTTTTVGVDDNWGWVNSSGTTLNATAATTSDAQSQYNVSFHLWDVTDGTAPDYNWTSGYANKGTNVDTPKLTTPATLQNGHAYNWVTADSDGLIGSPNSATCHFRVDTTPPTISFGDSTDFPRSGSGLSATKTVGLSGTFPITVADPAPSGVTGAQVSKVDCVRYSWDPTLATAKWQCGGSHTSITQAPEHWGTNILYAQAMDWAGNKSQITSYSFYAPWAPTTLNYGDVNGDAPVALPDVVAPDPATGDLIDYQQARDFTPSSAITAGNIAAPASQAPDGTSWNGYRVVHRGDITGTANVDDLFVHKDGTSPTTPGDQWLYLYANLGTNNGHFGNADGSGIAAVALHRPDCDPANGDCTGSPIGDTWANSYQITPIGSSEDTPDPTGGYQNGLLDIEGGKLWFYAYLGGNGALTADGQPTKFAPPILVDTTVNWNNTDLMVPGDAAATGHPALWARDRSSGAIIQYAIKFNSANVTVPYAPAVVTDNATEVTCTDNGDGVSNNCPVNEITGLTKVNQIGTAPASAIPTIGADSDLTGDNIPDLWSQSATGAITIWPGVTSGGTSETAVTGLGRYDDQWLLNHSGNPSSGTPDATDTPDAANGRNPATAGADTSYTGPTYTTTDHPAAPTAAGGSAVFNGHNYFTTGQTITDSTKDYTLSAWVKLNGTPTTDQTAVCLRDATSARCAAYLQYTGGTIKNWRFISPSGDGATVTFASAVSTKAMTTGWTRLVAVFNAADPNVTGSQATMTLYVNGTYAASATNPSPWATTGGVQLIGGATGGTAAPGTIGSFNGNIADVRTYAYALTPTEVSALN</sequence>
<feature type="region of interest" description="Disordered" evidence="3">
    <location>
        <begin position="174"/>
        <end position="245"/>
    </location>
</feature>
<evidence type="ECO:0000256" key="1">
    <source>
        <dbReference type="ARBA" id="ARBA00022729"/>
    </source>
</evidence>
<keyword evidence="1" id="KW-0732">Signal</keyword>